<dbReference type="Proteomes" id="UP000199599">
    <property type="component" value="Unassembled WGS sequence"/>
</dbReference>
<dbReference type="InterPro" id="IPR017853">
    <property type="entry name" value="GH"/>
</dbReference>
<name>A0A1I1SKF7_9LACO</name>
<accession>A0A1I1SKF7</accession>
<dbReference type="FunFam" id="3.20.20.80:FF:000004">
    <property type="entry name" value="Beta-glucosidase 6-phospho-beta-glucosidase"/>
    <property type="match status" value="1"/>
</dbReference>
<evidence type="ECO:0000256" key="3">
    <source>
        <dbReference type="ARBA" id="ARBA00023295"/>
    </source>
</evidence>
<sequence>MTNQFHLKEDFPQDFLWGASTSAFQVEGAANEDGKGLTVADLRSQKSRYLNTSPGVDHYHHVEEDVALMAKLGLKSYRFSISWARIFPNGNDQEPNQKGIAFYNKLINLLVENNIEPIVTLFHFDCPVGIIKEYGGWSNRRAIFDYYCYAKTVLELFGDRVKYWLTINEQSLIANVPAMNGITDSDKHQLRQKGENSNYYMFLAQARVYALCHKLYPESKIGPAVSYMTNFPYDHTSTNALKSKSMEDMISFIDMDVALRGELPSYYKRYLMDSNIELDVQVGDEQILQNGKANFLGLNWYSTSVFKLSQEQSPKMLDGVISNVEKVKDDRLMNSEWDFSYDPVGLRFALQKVNDRYPNIPIIITECGWPEREELEEGKVHDTKRIKYLNGHIYELREAIKDGVNVISFNPWSFLDLLSVNDGMDKRYGLVFVDRDNYTENDLARYPKDSYYFYQKVIATNAQNVVKLNIDEDKEEI</sequence>
<dbReference type="RefSeq" id="WP_090093193.1">
    <property type="nucleotide sequence ID" value="NZ_CBCRVU010000001.1"/>
</dbReference>
<dbReference type="InterPro" id="IPR033132">
    <property type="entry name" value="GH_1_N_CS"/>
</dbReference>
<dbReference type="STRING" id="1505723.SAMN04487792_1000"/>
<dbReference type="PANTHER" id="PTHR10353">
    <property type="entry name" value="GLYCOSYL HYDROLASE"/>
    <property type="match status" value="1"/>
</dbReference>
<keyword evidence="2" id="KW-0378">Hydrolase</keyword>
<dbReference type="InterPro" id="IPR001360">
    <property type="entry name" value="Glyco_hydro_1"/>
</dbReference>
<dbReference type="GO" id="GO:0016052">
    <property type="term" value="P:carbohydrate catabolic process"/>
    <property type="evidence" value="ECO:0007669"/>
    <property type="project" value="TreeGrafter"/>
</dbReference>
<evidence type="ECO:0000256" key="4">
    <source>
        <dbReference type="RuleBase" id="RU003690"/>
    </source>
</evidence>
<evidence type="ECO:0000313" key="5">
    <source>
        <dbReference type="EMBL" id="SFD46792.1"/>
    </source>
</evidence>
<proteinExistence type="inferred from homology"/>
<dbReference type="GO" id="GO:0005829">
    <property type="term" value="C:cytosol"/>
    <property type="evidence" value="ECO:0007669"/>
    <property type="project" value="TreeGrafter"/>
</dbReference>
<dbReference type="SUPFAM" id="SSF51445">
    <property type="entry name" value="(Trans)glycosidases"/>
    <property type="match status" value="1"/>
</dbReference>
<dbReference type="Pfam" id="PF00232">
    <property type="entry name" value="Glyco_hydro_1"/>
    <property type="match status" value="1"/>
</dbReference>
<comment type="similarity">
    <text evidence="1 4">Belongs to the glycosyl hydrolase 1 family.</text>
</comment>
<dbReference type="GO" id="GO:0008422">
    <property type="term" value="F:beta-glucosidase activity"/>
    <property type="evidence" value="ECO:0007669"/>
    <property type="project" value="TreeGrafter"/>
</dbReference>
<gene>
    <name evidence="5" type="ORF">SAMN04487792_1000</name>
</gene>
<dbReference type="PRINTS" id="PR00131">
    <property type="entry name" value="GLHYDRLASE1"/>
</dbReference>
<keyword evidence="3" id="KW-0326">Glycosidase</keyword>
<evidence type="ECO:0000256" key="1">
    <source>
        <dbReference type="ARBA" id="ARBA00010838"/>
    </source>
</evidence>
<dbReference type="AlphaFoldDB" id="A0A1I1SKF7"/>
<protein>
    <submittedName>
        <fullName evidence="5">6-phospho-beta-glucosidase</fullName>
    </submittedName>
</protein>
<dbReference type="EMBL" id="FOMN01000004">
    <property type="protein sequence ID" value="SFD46792.1"/>
    <property type="molecule type" value="Genomic_DNA"/>
</dbReference>
<organism evidence="5 6">
    <name type="scientific">Lactobacillus bombicola</name>
    <dbReference type="NCBI Taxonomy" id="1505723"/>
    <lineage>
        <taxon>Bacteria</taxon>
        <taxon>Bacillati</taxon>
        <taxon>Bacillota</taxon>
        <taxon>Bacilli</taxon>
        <taxon>Lactobacillales</taxon>
        <taxon>Lactobacillaceae</taxon>
        <taxon>Lactobacillus</taxon>
    </lineage>
</organism>
<dbReference type="PROSITE" id="PS00653">
    <property type="entry name" value="GLYCOSYL_HYDROL_F1_2"/>
    <property type="match status" value="1"/>
</dbReference>
<evidence type="ECO:0000256" key="2">
    <source>
        <dbReference type="ARBA" id="ARBA00022801"/>
    </source>
</evidence>
<reference evidence="6" key="1">
    <citation type="submission" date="2016-10" db="EMBL/GenBank/DDBJ databases">
        <authorList>
            <person name="Varghese N."/>
            <person name="Submissions S."/>
        </authorList>
    </citation>
    <scope>NUCLEOTIDE SEQUENCE [LARGE SCALE GENOMIC DNA]</scope>
    <source>
        <strain evidence="6">R-53102</strain>
    </source>
</reference>
<dbReference type="PANTHER" id="PTHR10353:SF136">
    <property type="entry name" value="ARYL-PHOSPHO-BETA-D-GLUCOSIDASE BGLC"/>
    <property type="match status" value="1"/>
</dbReference>
<evidence type="ECO:0000313" key="6">
    <source>
        <dbReference type="Proteomes" id="UP000199599"/>
    </source>
</evidence>
<dbReference type="Gene3D" id="3.20.20.80">
    <property type="entry name" value="Glycosidases"/>
    <property type="match status" value="1"/>
</dbReference>